<feature type="non-terminal residue" evidence="1">
    <location>
        <position position="1"/>
    </location>
</feature>
<reference evidence="1" key="1">
    <citation type="submission" date="2021-02" db="EMBL/GenBank/DDBJ databases">
        <authorList>
            <person name="Nowell W R."/>
        </authorList>
    </citation>
    <scope>NUCLEOTIDE SEQUENCE</scope>
</reference>
<dbReference type="AlphaFoldDB" id="A0A816EUV2"/>
<dbReference type="EMBL" id="CAJNOR010010047">
    <property type="protein sequence ID" value="CAF1650661.1"/>
    <property type="molecule type" value="Genomic_DNA"/>
</dbReference>
<accession>A0A816EUV2</accession>
<evidence type="ECO:0000313" key="2">
    <source>
        <dbReference type="Proteomes" id="UP000663828"/>
    </source>
</evidence>
<protein>
    <submittedName>
        <fullName evidence="1">Uncharacterized protein</fullName>
    </submittedName>
</protein>
<gene>
    <name evidence="1" type="ORF">XAT740_LOCUS54903</name>
</gene>
<comment type="caution">
    <text evidence="1">The sequence shown here is derived from an EMBL/GenBank/DDBJ whole genome shotgun (WGS) entry which is preliminary data.</text>
</comment>
<organism evidence="1 2">
    <name type="scientific">Adineta ricciae</name>
    <name type="common">Rotifer</name>
    <dbReference type="NCBI Taxonomy" id="249248"/>
    <lineage>
        <taxon>Eukaryota</taxon>
        <taxon>Metazoa</taxon>
        <taxon>Spiralia</taxon>
        <taxon>Gnathifera</taxon>
        <taxon>Rotifera</taxon>
        <taxon>Eurotatoria</taxon>
        <taxon>Bdelloidea</taxon>
        <taxon>Adinetida</taxon>
        <taxon>Adinetidae</taxon>
        <taxon>Adineta</taxon>
    </lineage>
</organism>
<name>A0A816EUV2_ADIRI</name>
<proteinExistence type="predicted"/>
<keyword evidence="2" id="KW-1185">Reference proteome</keyword>
<dbReference type="Proteomes" id="UP000663828">
    <property type="component" value="Unassembled WGS sequence"/>
</dbReference>
<sequence>SEARGDVTNELTTAKREQHETVANEGNHDVDLSNTELTNDQKERLEELLKAYPDVFTDKPGKTTKLKHEIHG</sequence>
<evidence type="ECO:0000313" key="1">
    <source>
        <dbReference type="EMBL" id="CAF1650661.1"/>
    </source>
</evidence>